<evidence type="ECO:0000313" key="2">
    <source>
        <dbReference type="Proteomes" id="UP000253845"/>
    </source>
</evidence>
<reference evidence="1 2" key="1">
    <citation type="submission" date="2018-07" db="EMBL/GenBank/DDBJ databases">
        <title>Section-level genome sequencing of Aspergillus section Nigri to investigate inter- and intra-species variation.</title>
        <authorList>
            <consortium name="DOE Joint Genome Institute"/>
            <person name="Vesth T.C."/>
            <person name="Nybo J.L."/>
            <person name="Theobald S."/>
            <person name="Frisvad J.C."/>
            <person name="Larsen T.O."/>
            <person name="Nielsen K.F."/>
            <person name="Hoof J.B."/>
            <person name="Brandl J."/>
            <person name="Salamov A."/>
            <person name="Riley R."/>
            <person name="Gladden J.M."/>
            <person name="Phatale P."/>
            <person name="Nielsen M.T."/>
            <person name="Lyhne E.K."/>
            <person name="Kogle M.E."/>
            <person name="Strasser K."/>
            <person name="McDonnell E."/>
            <person name="Barry K."/>
            <person name="Clum A."/>
            <person name="Chen C."/>
            <person name="Nolan M."/>
            <person name="Sandor L."/>
            <person name="Kuo A."/>
            <person name="Lipzen A."/>
            <person name="Hainaut M."/>
            <person name="Drula E."/>
            <person name="Tsang A."/>
            <person name="Magnuson J.K."/>
            <person name="Henrissat B."/>
            <person name="Wiebenga A."/>
            <person name="Simmons B.A."/>
            <person name="Makela M.R."/>
            <person name="De vries R.P."/>
            <person name="Grigoriev I.V."/>
            <person name="Mortensen U.H."/>
            <person name="Baker S.E."/>
            <person name="Andersen M.R."/>
        </authorList>
    </citation>
    <scope>NUCLEOTIDE SEQUENCE [LARGE SCALE GENOMIC DNA]</scope>
    <source>
        <strain evidence="1 2">ATCC 13496</strain>
    </source>
</reference>
<accession>A0A370BYN2</accession>
<sequence length="71" mass="7615">MTSDRILDWVEKGTTETGKTLRPVSNVPVVPSKWPGRALPCLACFSSMAPVIFIGTARLPSFGSVPLVATR</sequence>
<protein>
    <submittedName>
        <fullName evidence="1">Uncharacterized protein</fullName>
    </submittedName>
</protein>
<dbReference type="VEuPathDB" id="FungiDB:M747DRAFT_296593"/>
<name>A0A370BYN2_ASPNG</name>
<dbReference type="EMBL" id="KZ851919">
    <property type="protein sequence ID" value="RDH19410.1"/>
    <property type="molecule type" value="Genomic_DNA"/>
</dbReference>
<proteinExistence type="predicted"/>
<gene>
    <name evidence="1" type="ORF">M747DRAFT_296593</name>
</gene>
<organism evidence="1 2">
    <name type="scientific">Aspergillus niger ATCC 13496</name>
    <dbReference type="NCBI Taxonomy" id="1353008"/>
    <lineage>
        <taxon>Eukaryota</taxon>
        <taxon>Fungi</taxon>
        <taxon>Dikarya</taxon>
        <taxon>Ascomycota</taxon>
        <taxon>Pezizomycotina</taxon>
        <taxon>Eurotiomycetes</taxon>
        <taxon>Eurotiomycetidae</taxon>
        <taxon>Eurotiales</taxon>
        <taxon>Aspergillaceae</taxon>
        <taxon>Aspergillus</taxon>
        <taxon>Aspergillus subgen. Circumdati</taxon>
    </lineage>
</organism>
<dbReference type="Proteomes" id="UP000253845">
    <property type="component" value="Unassembled WGS sequence"/>
</dbReference>
<evidence type="ECO:0000313" key="1">
    <source>
        <dbReference type="EMBL" id="RDH19410.1"/>
    </source>
</evidence>
<dbReference type="AlphaFoldDB" id="A0A370BYN2"/>